<comment type="similarity">
    <text evidence="1">Belongs to the DprA/Smf family.</text>
</comment>
<dbReference type="SUPFAM" id="SSF102405">
    <property type="entry name" value="MCP/YpsA-like"/>
    <property type="match status" value="1"/>
</dbReference>
<dbReference type="InterPro" id="IPR036388">
    <property type="entry name" value="WH-like_DNA-bd_sf"/>
</dbReference>
<gene>
    <name evidence="4" type="ORF">EDD57_104102</name>
</gene>
<dbReference type="Gene3D" id="3.40.50.450">
    <property type="match status" value="1"/>
</dbReference>
<dbReference type="Pfam" id="PF17782">
    <property type="entry name" value="WHD_DprA"/>
    <property type="match status" value="1"/>
</dbReference>
<dbReference type="GO" id="GO:0009294">
    <property type="term" value="P:DNA-mediated transformation"/>
    <property type="evidence" value="ECO:0007669"/>
    <property type="project" value="InterPro"/>
</dbReference>
<dbReference type="Proteomes" id="UP000294746">
    <property type="component" value="Unassembled WGS sequence"/>
</dbReference>
<accession>A0A4R2S1T4</accession>
<dbReference type="Pfam" id="PF02481">
    <property type="entry name" value="DNA_processg_A"/>
    <property type="match status" value="1"/>
</dbReference>
<dbReference type="EMBL" id="SLXV01000004">
    <property type="protein sequence ID" value="TCP70123.1"/>
    <property type="molecule type" value="Genomic_DNA"/>
</dbReference>
<dbReference type="PANTHER" id="PTHR43022">
    <property type="entry name" value="PROTEIN SMF"/>
    <property type="match status" value="1"/>
</dbReference>
<comment type="caution">
    <text evidence="4">The sequence shown here is derived from an EMBL/GenBank/DDBJ whole genome shotgun (WGS) entry which is preliminary data.</text>
</comment>
<evidence type="ECO:0000259" key="3">
    <source>
        <dbReference type="Pfam" id="PF17782"/>
    </source>
</evidence>
<dbReference type="AlphaFoldDB" id="A0A4R2S1T4"/>
<dbReference type="OrthoDB" id="9785707at2"/>
<dbReference type="InterPro" id="IPR057666">
    <property type="entry name" value="DrpA_SLOG"/>
</dbReference>
<evidence type="ECO:0000313" key="4">
    <source>
        <dbReference type="EMBL" id="TCP70123.1"/>
    </source>
</evidence>
<evidence type="ECO:0000256" key="1">
    <source>
        <dbReference type="ARBA" id="ARBA00006525"/>
    </source>
</evidence>
<name>A0A4R2S1T4_9BACL</name>
<evidence type="ECO:0000313" key="5">
    <source>
        <dbReference type="Proteomes" id="UP000294746"/>
    </source>
</evidence>
<dbReference type="InterPro" id="IPR041614">
    <property type="entry name" value="DprA_WH"/>
</dbReference>
<feature type="domain" description="Smf/DprA SLOG" evidence="2">
    <location>
        <begin position="78"/>
        <end position="286"/>
    </location>
</feature>
<dbReference type="Gene3D" id="1.10.10.10">
    <property type="entry name" value="Winged helix-like DNA-binding domain superfamily/Winged helix DNA-binding domain"/>
    <property type="match status" value="1"/>
</dbReference>
<keyword evidence="5" id="KW-1185">Reference proteome</keyword>
<dbReference type="RefSeq" id="WP_131847910.1">
    <property type="nucleotide sequence ID" value="NZ_SLXV01000004.1"/>
</dbReference>
<feature type="domain" description="DprA winged helix" evidence="3">
    <location>
        <begin position="306"/>
        <end position="365"/>
    </location>
</feature>
<organism evidence="4 5">
    <name type="scientific">Baia soyae</name>
    <dbReference type="NCBI Taxonomy" id="1544746"/>
    <lineage>
        <taxon>Bacteria</taxon>
        <taxon>Bacillati</taxon>
        <taxon>Bacillota</taxon>
        <taxon>Bacilli</taxon>
        <taxon>Bacillales</taxon>
        <taxon>Thermoactinomycetaceae</taxon>
        <taxon>Baia</taxon>
    </lineage>
</organism>
<sequence length="370" mass="41265">MKDVSGLIGLHRILGAGWHLIDKLVRVGWTPDQDVIPYLDMIKDQRVPASTYQRIKQTWNQEWSKRVIAELRMKRIEVMTVYDADYPELLREIPQPPWVLYLRGDRQLANETCFAMVGTRKPTPYGRKITKQLAEQFVQAGLTVVSGMATGIDGDAHHATLESGGKTIAVLGTGIDVVYPKNHVRLYEKIVQKGLVLSESPPGTGANPGLFPQRNRIISGLSLGTVVVEAAERSGSLITAECSMEQGREVFAVPGPATSEQSGGTIQLIQQGAKCIRHIGDVLEEYAQFATAVTMERNLVGLKKEKDQLRSLTEYEKILYRELSNEPISLQRLMDEVGQVLSISQVHPALIMLEMKQLIQQLPGNRYIRI</sequence>
<dbReference type="InterPro" id="IPR003488">
    <property type="entry name" value="DprA"/>
</dbReference>
<evidence type="ECO:0000259" key="2">
    <source>
        <dbReference type="Pfam" id="PF02481"/>
    </source>
</evidence>
<dbReference type="NCBIfam" id="TIGR00732">
    <property type="entry name" value="dprA"/>
    <property type="match status" value="1"/>
</dbReference>
<reference evidence="4 5" key="1">
    <citation type="submission" date="2019-03" db="EMBL/GenBank/DDBJ databases">
        <title>Genomic Encyclopedia of Type Strains, Phase IV (KMG-IV): sequencing the most valuable type-strain genomes for metagenomic binning, comparative biology and taxonomic classification.</title>
        <authorList>
            <person name="Goeker M."/>
        </authorList>
    </citation>
    <scope>NUCLEOTIDE SEQUENCE [LARGE SCALE GENOMIC DNA]</scope>
    <source>
        <strain evidence="4 5">DSM 46831</strain>
    </source>
</reference>
<dbReference type="PANTHER" id="PTHR43022:SF1">
    <property type="entry name" value="PROTEIN SMF"/>
    <property type="match status" value="1"/>
</dbReference>
<proteinExistence type="inferred from homology"/>
<protein>
    <submittedName>
        <fullName evidence="4">DNA processing protein</fullName>
    </submittedName>
</protein>